<comment type="caution">
    <text evidence="3">The sequence shown here is derived from an EMBL/GenBank/DDBJ whole genome shotgun (WGS) entry which is preliminary data.</text>
</comment>
<dbReference type="Pfam" id="PF00379">
    <property type="entry name" value="Chitin_bind_4"/>
    <property type="match status" value="1"/>
</dbReference>
<keyword evidence="4" id="KW-1185">Reference proteome</keyword>
<organism evidence="3 4">
    <name type="scientific">Scylla paramamosain</name>
    <name type="common">Mud crab</name>
    <dbReference type="NCBI Taxonomy" id="85552"/>
    <lineage>
        <taxon>Eukaryota</taxon>
        <taxon>Metazoa</taxon>
        <taxon>Ecdysozoa</taxon>
        <taxon>Arthropoda</taxon>
        <taxon>Crustacea</taxon>
        <taxon>Multicrustacea</taxon>
        <taxon>Malacostraca</taxon>
        <taxon>Eumalacostraca</taxon>
        <taxon>Eucarida</taxon>
        <taxon>Decapoda</taxon>
        <taxon>Pleocyemata</taxon>
        <taxon>Brachyura</taxon>
        <taxon>Eubrachyura</taxon>
        <taxon>Portunoidea</taxon>
        <taxon>Portunidae</taxon>
        <taxon>Portuninae</taxon>
        <taxon>Scylla</taxon>
    </lineage>
</organism>
<evidence type="ECO:0000313" key="4">
    <source>
        <dbReference type="Proteomes" id="UP001487740"/>
    </source>
</evidence>
<dbReference type="PANTHER" id="PTHR10380">
    <property type="entry name" value="CUTICLE PROTEIN"/>
    <property type="match status" value="1"/>
</dbReference>
<accession>A0AAW0SQ52</accession>
<dbReference type="InterPro" id="IPR050468">
    <property type="entry name" value="Cuticle_Struct_Prot"/>
</dbReference>
<dbReference type="PANTHER" id="PTHR10380:SF192">
    <property type="entry name" value="GEO02312P1"/>
    <property type="match status" value="1"/>
</dbReference>
<proteinExistence type="predicted"/>
<dbReference type="AlphaFoldDB" id="A0AAW0SQ52"/>
<dbReference type="GO" id="GO:0062129">
    <property type="term" value="C:chitin-based extracellular matrix"/>
    <property type="evidence" value="ECO:0007669"/>
    <property type="project" value="TreeGrafter"/>
</dbReference>
<gene>
    <name evidence="3" type="ORF">O3P69_013692</name>
</gene>
<dbReference type="GO" id="GO:0008010">
    <property type="term" value="F:structural constituent of chitin-based larval cuticle"/>
    <property type="evidence" value="ECO:0007669"/>
    <property type="project" value="TreeGrafter"/>
</dbReference>
<keyword evidence="1 2" id="KW-0193">Cuticle</keyword>
<evidence type="ECO:0000256" key="1">
    <source>
        <dbReference type="ARBA" id="ARBA00022460"/>
    </source>
</evidence>
<name>A0AAW0SQ52_SCYPA</name>
<evidence type="ECO:0000313" key="3">
    <source>
        <dbReference type="EMBL" id="KAK8377221.1"/>
    </source>
</evidence>
<dbReference type="InterPro" id="IPR000618">
    <property type="entry name" value="Insect_cuticle"/>
</dbReference>
<dbReference type="Proteomes" id="UP001487740">
    <property type="component" value="Unassembled WGS sequence"/>
</dbReference>
<dbReference type="EMBL" id="JARAKH010000047">
    <property type="protein sequence ID" value="KAK8377221.1"/>
    <property type="molecule type" value="Genomic_DNA"/>
</dbReference>
<dbReference type="InterPro" id="IPR031311">
    <property type="entry name" value="CHIT_BIND_RR_consensus"/>
</dbReference>
<dbReference type="PRINTS" id="PR00947">
    <property type="entry name" value="CUTICLE"/>
</dbReference>
<sequence length="145" mass="15769">MTEGYPGPECVYKPVAGLPKTSSDDPHTDNMKLVVLACLLAVAAARPDKDATILADERSDDGDGNFYYRFETSNGIKKEKTGTPGVEGQSNMVGSFQFPLDDGSTATFTFVADENGYRVESPLLPPIPAYVQKQIDFARSQGKRR</sequence>
<evidence type="ECO:0000256" key="2">
    <source>
        <dbReference type="PROSITE-ProRule" id="PRU00497"/>
    </source>
</evidence>
<protein>
    <submittedName>
        <fullName evidence="3">Uncharacterized protein</fullName>
    </submittedName>
</protein>
<dbReference type="PROSITE" id="PS00233">
    <property type="entry name" value="CHIT_BIND_RR_1"/>
    <property type="match status" value="1"/>
</dbReference>
<reference evidence="3 4" key="1">
    <citation type="submission" date="2023-03" db="EMBL/GenBank/DDBJ databases">
        <title>High-quality genome of Scylla paramamosain provides insights in environmental adaptation.</title>
        <authorList>
            <person name="Zhang L."/>
        </authorList>
    </citation>
    <scope>NUCLEOTIDE SEQUENCE [LARGE SCALE GENOMIC DNA]</scope>
    <source>
        <strain evidence="3">LZ_2023a</strain>
        <tissue evidence="3">Muscle</tissue>
    </source>
</reference>
<dbReference type="PROSITE" id="PS51155">
    <property type="entry name" value="CHIT_BIND_RR_2"/>
    <property type="match status" value="1"/>
</dbReference>